<protein>
    <submittedName>
        <fullName evidence="3">SET domain-containing protein</fullName>
    </submittedName>
</protein>
<dbReference type="PANTHER" id="PTHR47643">
    <property type="entry name" value="TPR DOMAIN PROTEIN (AFU_ORTHOLOGUE AFUA_5G12710)"/>
    <property type="match status" value="1"/>
</dbReference>
<evidence type="ECO:0000256" key="1">
    <source>
        <dbReference type="PROSITE-ProRule" id="PRU00339"/>
    </source>
</evidence>
<dbReference type="InterPro" id="IPR053209">
    <property type="entry name" value="Gramillin-biosynth_MTr"/>
</dbReference>
<accession>A0A317X8P1</accession>
<evidence type="ECO:0000259" key="2">
    <source>
        <dbReference type="PROSITE" id="PS50280"/>
    </source>
</evidence>
<dbReference type="Pfam" id="PF00856">
    <property type="entry name" value="SET"/>
    <property type="match status" value="1"/>
</dbReference>
<feature type="domain" description="SET" evidence="2">
    <location>
        <begin position="262"/>
        <end position="458"/>
    </location>
</feature>
<feature type="repeat" description="TPR" evidence="1">
    <location>
        <begin position="132"/>
        <end position="165"/>
    </location>
</feature>
<evidence type="ECO:0000313" key="4">
    <source>
        <dbReference type="Proteomes" id="UP000246702"/>
    </source>
</evidence>
<dbReference type="Gene3D" id="2.170.270.10">
    <property type="entry name" value="SET domain"/>
    <property type="match status" value="1"/>
</dbReference>
<dbReference type="AlphaFoldDB" id="A0A317X8P1"/>
<dbReference type="STRING" id="1450535.A0A317X8P1"/>
<dbReference type="GeneID" id="37119076"/>
<dbReference type="SMART" id="SM00317">
    <property type="entry name" value="SET"/>
    <property type="match status" value="1"/>
</dbReference>
<dbReference type="PROSITE" id="PS50005">
    <property type="entry name" value="TPR"/>
    <property type="match status" value="1"/>
</dbReference>
<evidence type="ECO:0000313" key="3">
    <source>
        <dbReference type="EMBL" id="PWY94976.1"/>
    </source>
</evidence>
<gene>
    <name evidence="3" type="ORF">BO94DRAFT_620478</name>
</gene>
<dbReference type="InterPro" id="IPR046341">
    <property type="entry name" value="SET_dom_sf"/>
</dbReference>
<dbReference type="PROSITE" id="PS50280">
    <property type="entry name" value="SET"/>
    <property type="match status" value="1"/>
</dbReference>
<dbReference type="InterPro" id="IPR011990">
    <property type="entry name" value="TPR-like_helical_dom_sf"/>
</dbReference>
<dbReference type="SUPFAM" id="SSF48452">
    <property type="entry name" value="TPR-like"/>
    <property type="match status" value="1"/>
</dbReference>
<dbReference type="EMBL" id="MSFK01000003">
    <property type="protein sequence ID" value="PWY94976.1"/>
    <property type="molecule type" value="Genomic_DNA"/>
</dbReference>
<dbReference type="RefSeq" id="XP_025471737.1">
    <property type="nucleotide sequence ID" value="XM_025616933.1"/>
</dbReference>
<dbReference type="Proteomes" id="UP000246702">
    <property type="component" value="Unassembled WGS sequence"/>
</dbReference>
<organism evidence="3 4">
    <name type="scientific">Aspergillus sclerotioniger CBS 115572</name>
    <dbReference type="NCBI Taxonomy" id="1450535"/>
    <lineage>
        <taxon>Eukaryota</taxon>
        <taxon>Fungi</taxon>
        <taxon>Dikarya</taxon>
        <taxon>Ascomycota</taxon>
        <taxon>Pezizomycotina</taxon>
        <taxon>Eurotiomycetes</taxon>
        <taxon>Eurotiomycetidae</taxon>
        <taxon>Eurotiales</taxon>
        <taxon>Aspergillaceae</taxon>
        <taxon>Aspergillus</taxon>
        <taxon>Aspergillus subgen. Circumdati</taxon>
    </lineage>
</organism>
<keyword evidence="4" id="KW-1185">Reference proteome</keyword>
<reference evidence="3 4" key="1">
    <citation type="submission" date="2016-12" db="EMBL/GenBank/DDBJ databases">
        <title>The genomes of Aspergillus section Nigri reveals drivers in fungal speciation.</title>
        <authorList>
            <consortium name="DOE Joint Genome Institute"/>
            <person name="Vesth T.C."/>
            <person name="Nybo J."/>
            <person name="Theobald S."/>
            <person name="Brandl J."/>
            <person name="Frisvad J.C."/>
            <person name="Nielsen K.F."/>
            <person name="Lyhne E.K."/>
            <person name="Kogle M.E."/>
            <person name="Kuo A."/>
            <person name="Riley R."/>
            <person name="Clum A."/>
            <person name="Nolan M."/>
            <person name="Lipzen A."/>
            <person name="Salamov A."/>
            <person name="Henrissat B."/>
            <person name="Wiebenga A."/>
            <person name="De Vries R.P."/>
            <person name="Grigoriev I.V."/>
            <person name="Mortensen U.H."/>
            <person name="Andersen M.R."/>
            <person name="Baker S.E."/>
        </authorList>
    </citation>
    <scope>NUCLEOTIDE SEQUENCE [LARGE SCALE GENOMIC DNA]</scope>
    <source>
        <strain evidence="3 4">CBS 115572</strain>
    </source>
</reference>
<dbReference type="SUPFAM" id="SSF82199">
    <property type="entry name" value="SET domain"/>
    <property type="match status" value="1"/>
</dbReference>
<dbReference type="InterPro" id="IPR019734">
    <property type="entry name" value="TPR_rpt"/>
</dbReference>
<dbReference type="SMART" id="SM00028">
    <property type="entry name" value="TPR"/>
    <property type="match status" value="2"/>
</dbReference>
<dbReference type="Gene3D" id="1.25.40.10">
    <property type="entry name" value="Tetratricopeptide repeat domain"/>
    <property type="match status" value="1"/>
</dbReference>
<dbReference type="OrthoDB" id="438641at2759"/>
<sequence>MLPAYYPSVAALSELKKTLIKDLTPETHHRGSYLLLRDFTPTIIKNAIHAVVADESGDITILQLSSQESSIATDGRLAEGKVILIKEPYLTTMADGDCGWRVDHLSDIWFIPDHDPLVPFVWRSQPDTHASAASWKTKGNGHFNKAAYYLAIDCYSKALEFSPTLQEDITIRLNRALACLKTRQFDAALRDVELVLSKFRKSCGVHKMLSKAYPNNSAAKGEFSMVKARLMEAQSGQYPSKQLQQEATERRPPLLDRATYIGPVSVRSTESHGRSLFTTEAVQTGDLLLCEKAFAYASNDTTADSSTASHLMNPQTNTMMKGTKVELISLIAQKLYRNPSLMPTLTDLRHGSYTPADITAVDDKPVVDTFLIEQIVSVNCFSCPVSSRALHIRTIKEAKAQQHETTNNQHNSCGIWPLASYTNHSCYANCYRSFVGDMIIVRATQDLPANTELTFQYIHPNINPEFPDFQHWGFQCSCVICQDLRDTGDQDLAKRRQLMTDLETAFSLCYRPQNRRTEIPNIEGIISKIEKTYRRPSTEVPRLGIWGAYMSLAMVQTSRPQEAIRLVFRTLESLGYVVEGGKLPHAPGTRLLVKKWGFMIDGLVGCWMILCRAYCKEKCPDLAGQAERYARITYRMCVGEEETFGDTYSRDSDQVDGMVVVN</sequence>
<proteinExistence type="predicted"/>
<dbReference type="InterPro" id="IPR001214">
    <property type="entry name" value="SET_dom"/>
</dbReference>
<comment type="caution">
    <text evidence="3">The sequence shown here is derived from an EMBL/GenBank/DDBJ whole genome shotgun (WGS) entry which is preliminary data.</text>
</comment>
<dbReference type="PANTHER" id="PTHR47643:SF2">
    <property type="entry name" value="TPR DOMAIN PROTEIN (AFU_ORTHOLOGUE AFUA_5G12710)"/>
    <property type="match status" value="1"/>
</dbReference>
<keyword evidence="1" id="KW-0802">TPR repeat</keyword>
<name>A0A317X8P1_9EURO</name>